<dbReference type="EMBL" id="BMGG01000002">
    <property type="protein sequence ID" value="GGC54083.1"/>
    <property type="molecule type" value="Genomic_DNA"/>
</dbReference>
<gene>
    <name evidence="8" type="ORF">GCM10010994_11260</name>
</gene>
<dbReference type="Pfam" id="PF01915">
    <property type="entry name" value="Glyco_hydro_3_C"/>
    <property type="match status" value="1"/>
</dbReference>
<evidence type="ECO:0000259" key="7">
    <source>
        <dbReference type="SMART" id="SM01217"/>
    </source>
</evidence>
<dbReference type="Proteomes" id="UP000637002">
    <property type="component" value="Unassembled WGS sequence"/>
</dbReference>
<dbReference type="SMART" id="SM01217">
    <property type="entry name" value="Fn3_like"/>
    <property type="match status" value="1"/>
</dbReference>
<dbReference type="InterPro" id="IPR001764">
    <property type="entry name" value="Glyco_hydro_3_N"/>
</dbReference>
<keyword evidence="4" id="KW-0732">Signal</keyword>
<organism evidence="8 9">
    <name type="scientific">Chelatococcus reniformis</name>
    <dbReference type="NCBI Taxonomy" id="1494448"/>
    <lineage>
        <taxon>Bacteria</taxon>
        <taxon>Pseudomonadati</taxon>
        <taxon>Pseudomonadota</taxon>
        <taxon>Alphaproteobacteria</taxon>
        <taxon>Hyphomicrobiales</taxon>
        <taxon>Chelatococcaceae</taxon>
        <taxon>Chelatococcus</taxon>
    </lineage>
</organism>
<dbReference type="InterPro" id="IPR002772">
    <property type="entry name" value="Glyco_hydro_3_C"/>
</dbReference>
<dbReference type="Gene3D" id="3.20.20.300">
    <property type="entry name" value="Glycoside hydrolase, family 3, N-terminal domain"/>
    <property type="match status" value="1"/>
</dbReference>
<dbReference type="Gene3D" id="3.40.50.1700">
    <property type="entry name" value="Glycoside hydrolase family 3 C-terminal domain"/>
    <property type="match status" value="1"/>
</dbReference>
<dbReference type="SUPFAM" id="SSF51445">
    <property type="entry name" value="(Trans)glycosidases"/>
    <property type="match status" value="1"/>
</dbReference>
<dbReference type="AlphaFoldDB" id="A0A916U287"/>
<evidence type="ECO:0000256" key="1">
    <source>
        <dbReference type="ARBA" id="ARBA00000448"/>
    </source>
</evidence>
<evidence type="ECO:0000256" key="4">
    <source>
        <dbReference type="ARBA" id="ARBA00022729"/>
    </source>
</evidence>
<keyword evidence="6" id="KW-0326">Glycosidase</keyword>
<dbReference type="InterPro" id="IPR013783">
    <property type="entry name" value="Ig-like_fold"/>
</dbReference>
<reference evidence="8" key="1">
    <citation type="journal article" date="2014" name="Int. J. Syst. Evol. Microbiol.">
        <title>Complete genome sequence of Corynebacterium casei LMG S-19264T (=DSM 44701T), isolated from a smear-ripened cheese.</title>
        <authorList>
            <consortium name="US DOE Joint Genome Institute (JGI-PGF)"/>
            <person name="Walter F."/>
            <person name="Albersmeier A."/>
            <person name="Kalinowski J."/>
            <person name="Ruckert C."/>
        </authorList>
    </citation>
    <scope>NUCLEOTIDE SEQUENCE</scope>
    <source>
        <strain evidence="8">CGMCC 1.12919</strain>
    </source>
</reference>
<dbReference type="EC" id="3.2.1.21" evidence="3"/>
<dbReference type="InterPro" id="IPR017853">
    <property type="entry name" value="GH"/>
</dbReference>
<keyword evidence="9" id="KW-1185">Reference proteome</keyword>
<comment type="catalytic activity">
    <reaction evidence="1">
        <text>Hydrolysis of terminal, non-reducing beta-D-glucosyl residues with release of beta-D-glucose.</text>
        <dbReference type="EC" id="3.2.1.21"/>
    </reaction>
</comment>
<dbReference type="Pfam" id="PF14310">
    <property type="entry name" value="Fn3-like"/>
    <property type="match status" value="1"/>
</dbReference>
<sequence length="739" mass="76981">MRGAIVICPEPPEPRVSKLASFFSRFPPAASDRPADRPRALLAAMTVEEKIGQLNMVSADAVITGPAGAPDGLEGLDRGGVGSVLNIWGDDARALQRIATETTRLGIPLIFGLDVLHGHRTVFPIPLAEAASFDDEVWRQTAVEAAREAAEDAIALTFAPMLDVSHDPRWGRISESCGEDPLVTERVARAKVRGYQGSDLGDPRTLAATAKHFAGYGAVAGGRDYDAADISDAAMRTVYLPPFRAAVEAGVAAVMPAFISVAGIPMTAHLALLRGELRDRWGFEGITVSDYNAVAELIAHGAAETGPEAAALALASGNDIDMVSGLYVSGLPGALSQGSAAMEDLDEAVLRILRLKERLGLFDDPTRPCPPSSADDIDRRRQIAREAARRSAVLLTNPGDLLPLQADLRRIAVVGPLAVSKPDMLGPWAGTGDPSAVVTFAEGILAAWPDAEVEIVGVGDRARLEAEAVEAARGAQAVILCLGETAAMSGEAAARADPSLPAGQQALLDAVLATGTPTVVLLSSGRPLVAPALFAAPCAVLATWFLGSEAGHAVADLLSGAAGPSGKLPVAWPRAVGQIPVHYAHPATGRPHEAGNRYTVGYADLAIEPQFPFGHGLSYGRVRYHGLSVAAHGRSPDDPVEVEVGVSNDGARPARETVLVFAHVRVQGTARPLLALRDFAGVEVPAGASTTVTFRTSRRALTGCCGDEPYVSPSRLEVVVGPSAAPEGQLRARVEVPVG</sequence>
<accession>A0A916U287</accession>
<evidence type="ECO:0000256" key="5">
    <source>
        <dbReference type="ARBA" id="ARBA00022801"/>
    </source>
</evidence>
<evidence type="ECO:0000256" key="6">
    <source>
        <dbReference type="ARBA" id="ARBA00023295"/>
    </source>
</evidence>
<name>A0A916U287_9HYPH</name>
<dbReference type="PANTHER" id="PTHR30620">
    <property type="entry name" value="PERIPLASMIC BETA-GLUCOSIDASE-RELATED"/>
    <property type="match status" value="1"/>
</dbReference>
<proteinExistence type="inferred from homology"/>
<evidence type="ECO:0000313" key="8">
    <source>
        <dbReference type="EMBL" id="GGC54083.1"/>
    </source>
</evidence>
<protein>
    <recommendedName>
        <fullName evidence="3">beta-glucosidase</fullName>
        <ecNumber evidence="3">3.2.1.21</ecNumber>
    </recommendedName>
</protein>
<dbReference type="InterPro" id="IPR036881">
    <property type="entry name" value="Glyco_hydro_3_C_sf"/>
</dbReference>
<dbReference type="PRINTS" id="PR00133">
    <property type="entry name" value="GLHYDRLASE3"/>
</dbReference>
<dbReference type="SUPFAM" id="SSF52279">
    <property type="entry name" value="Beta-D-glucan exohydrolase, C-terminal domain"/>
    <property type="match status" value="1"/>
</dbReference>
<dbReference type="Pfam" id="PF00933">
    <property type="entry name" value="Glyco_hydro_3"/>
    <property type="match status" value="1"/>
</dbReference>
<comment type="caution">
    <text evidence="8">The sequence shown here is derived from an EMBL/GenBank/DDBJ whole genome shotgun (WGS) entry which is preliminary data.</text>
</comment>
<dbReference type="InterPro" id="IPR026891">
    <property type="entry name" value="Fn3-like"/>
</dbReference>
<dbReference type="GO" id="GO:0009251">
    <property type="term" value="P:glucan catabolic process"/>
    <property type="evidence" value="ECO:0007669"/>
    <property type="project" value="TreeGrafter"/>
</dbReference>
<evidence type="ECO:0000256" key="2">
    <source>
        <dbReference type="ARBA" id="ARBA00005336"/>
    </source>
</evidence>
<keyword evidence="5" id="KW-0378">Hydrolase</keyword>
<reference evidence="8" key="2">
    <citation type="submission" date="2020-09" db="EMBL/GenBank/DDBJ databases">
        <authorList>
            <person name="Sun Q."/>
            <person name="Zhou Y."/>
        </authorList>
    </citation>
    <scope>NUCLEOTIDE SEQUENCE</scope>
    <source>
        <strain evidence="8">CGMCC 1.12919</strain>
    </source>
</reference>
<dbReference type="InterPro" id="IPR051915">
    <property type="entry name" value="Cellulose_Degrad_GH3"/>
</dbReference>
<dbReference type="Gene3D" id="2.60.40.10">
    <property type="entry name" value="Immunoglobulins"/>
    <property type="match status" value="1"/>
</dbReference>
<evidence type="ECO:0000256" key="3">
    <source>
        <dbReference type="ARBA" id="ARBA00012744"/>
    </source>
</evidence>
<comment type="similarity">
    <text evidence="2">Belongs to the glycosyl hydrolase 3 family.</text>
</comment>
<evidence type="ECO:0000313" key="9">
    <source>
        <dbReference type="Proteomes" id="UP000637002"/>
    </source>
</evidence>
<dbReference type="InterPro" id="IPR036962">
    <property type="entry name" value="Glyco_hydro_3_N_sf"/>
</dbReference>
<feature type="domain" description="Fibronectin type III-like" evidence="7">
    <location>
        <begin position="656"/>
        <end position="724"/>
    </location>
</feature>
<dbReference type="PANTHER" id="PTHR30620:SF16">
    <property type="entry name" value="LYSOSOMAL BETA GLUCOSIDASE"/>
    <property type="match status" value="1"/>
</dbReference>
<dbReference type="GO" id="GO:0008422">
    <property type="term" value="F:beta-glucosidase activity"/>
    <property type="evidence" value="ECO:0007669"/>
    <property type="project" value="UniProtKB-EC"/>
</dbReference>